<reference evidence="2" key="2">
    <citation type="submission" date="2023-06" db="EMBL/GenBank/DDBJ databases">
        <authorList>
            <consortium name="Lawrence Berkeley National Laboratory"/>
            <person name="Haridas S."/>
            <person name="Hensen N."/>
            <person name="Bonometti L."/>
            <person name="Westerberg I."/>
            <person name="Brannstrom I.O."/>
            <person name="Guillou S."/>
            <person name="Cros-Aarteil S."/>
            <person name="Calhoun S."/>
            <person name="Kuo A."/>
            <person name="Mondo S."/>
            <person name="Pangilinan J."/>
            <person name="Riley R."/>
            <person name="Labutti K."/>
            <person name="Andreopoulos B."/>
            <person name="Lipzen A."/>
            <person name="Chen C."/>
            <person name="Yanf M."/>
            <person name="Daum C."/>
            <person name="Ng V."/>
            <person name="Clum A."/>
            <person name="Steindorff A."/>
            <person name="Ohm R."/>
            <person name="Martin F."/>
            <person name="Silar P."/>
            <person name="Natvig D."/>
            <person name="Lalanne C."/>
            <person name="Gautier V."/>
            <person name="Ament-Velasquez S.L."/>
            <person name="Kruys A."/>
            <person name="Hutchinson M.I."/>
            <person name="Powell A.J."/>
            <person name="Barry K."/>
            <person name="Miller A.N."/>
            <person name="Grigoriev I.V."/>
            <person name="Debuchy R."/>
            <person name="Gladieux P."/>
            <person name="Thoren M.H."/>
            <person name="Johannesson H."/>
        </authorList>
    </citation>
    <scope>NUCLEOTIDE SEQUENCE</scope>
    <source>
        <strain evidence="2">CBS 958.72</strain>
    </source>
</reference>
<dbReference type="EMBL" id="JAULSN010000001">
    <property type="protein sequence ID" value="KAK3384721.1"/>
    <property type="molecule type" value="Genomic_DNA"/>
</dbReference>
<organism evidence="2 3">
    <name type="scientific">Lasiosphaeria ovina</name>
    <dbReference type="NCBI Taxonomy" id="92902"/>
    <lineage>
        <taxon>Eukaryota</taxon>
        <taxon>Fungi</taxon>
        <taxon>Dikarya</taxon>
        <taxon>Ascomycota</taxon>
        <taxon>Pezizomycotina</taxon>
        <taxon>Sordariomycetes</taxon>
        <taxon>Sordariomycetidae</taxon>
        <taxon>Sordariales</taxon>
        <taxon>Lasiosphaeriaceae</taxon>
        <taxon>Lasiosphaeria</taxon>
    </lineage>
</organism>
<protein>
    <submittedName>
        <fullName evidence="2">Uncharacterized protein</fullName>
    </submittedName>
</protein>
<accession>A0AAE0NND5</accession>
<sequence>MSKNDPCLLHNLLPPLLAAEFLGPLWGSLVLRPGRPDHSFSSFNRTPPVQILSSAEAKGQSGPNKRHWDIIWGSDVDDGENGDPTAAFALSRHLPPPNPDHRLDRHGASSVMVHMTAPADQFQALLKNHEWRNQALDFIKTHPDADLFFVTDVWVVCKDWKTAYNTASGEPGSPSPNPKTGDVEEKTQPAEQNELVVNFTVPQIASVGYYPVTVSKRVDAPQTGFKSLRMKLGTLKAKALSASQELYDKDTGATYELSLGNHMVRGDAVFHRLTGKLRADTDDRHDREDSEGSDEGDDEGRVDLVEQLECAPG</sequence>
<proteinExistence type="predicted"/>
<name>A0AAE0NND5_9PEZI</name>
<dbReference type="Proteomes" id="UP001287356">
    <property type="component" value="Unassembled WGS sequence"/>
</dbReference>
<evidence type="ECO:0000313" key="2">
    <source>
        <dbReference type="EMBL" id="KAK3384721.1"/>
    </source>
</evidence>
<evidence type="ECO:0000313" key="3">
    <source>
        <dbReference type="Proteomes" id="UP001287356"/>
    </source>
</evidence>
<keyword evidence="3" id="KW-1185">Reference proteome</keyword>
<feature type="region of interest" description="Disordered" evidence="1">
    <location>
        <begin position="279"/>
        <end position="302"/>
    </location>
</feature>
<evidence type="ECO:0000256" key="1">
    <source>
        <dbReference type="SAM" id="MobiDB-lite"/>
    </source>
</evidence>
<dbReference type="AlphaFoldDB" id="A0AAE0NND5"/>
<gene>
    <name evidence="2" type="ORF">B0T24DRAFT_674457</name>
</gene>
<feature type="compositionally biased region" description="Basic and acidic residues" evidence="1">
    <location>
        <begin position="279"/>
        <end position="290"/>
    </location>
</feature>
<reference evidence="2" key="1">
    <citation type="journal article" date="2023" name="Mol. Phylogenet. Evol.">
        <title>Genome-scale phylogeny and comparative genomics of the fungal order Sordariales.</title>
        <authorList>
            <person name="Hensen N."/>
            <person name="Bonometti L."/>
            <person name="Westerberg I."/>
            <person name="Brannstrom I.O."/>
            <person name="Guillou S."/>
            <person name="Cros-Aarteil S."/>
            <person name="Calhoun S."/>
            <person name="Haridas S."/>
            <person name="Kuo A."/>
            <person name="Mondo S."/>
            <person name="Pangilinan J."/>
            <person name="Riley R."/>
            <person name="LaButti K."/>
            <person name="Andreopoulos B."/>
            <person name="Lipzen A."/>
            <person name="Chen C."/>
            <person name="Yan M."/>
            <person name="Daum C."/>
            <person name="Ng V."/>
            <person name="Clum A."/>
            <person name="Steindorff A."/>
            <person name="Ohm R.A."/>
            <person name="Martin F."/>
            <person name="Silar P."/>
            <person name="Natvig D.O."/>
            <person name="Lalanne C."/>
            <person name="Gautier V."/>
            <person name="Ament-Velasquez S.L."/>
            <person name="Kruys A."/>
            <person name="Hutchinson M.I."/>
            <person name="Powell A.J."/>
            <person name="Barry K."/>
            <person name="Miller A.N."/>
            <person name="Grigoriev I.V."/>
            <person name="Debuchy R."/>
            <person name="Gladieux P."/>
            <person name="Hiltunen Thoren M."/>
            <person name="Johannesson H."/>
        </authorList>
    </citation>
    <scope>NUCLEOTIDE SEQUENCE</scope>
    <source>
        <strain evidence="2">CBS 958.72</strain>
    </source>
</reference>
<feature type="region of interest" description="Disordered" evidence="1">
    <location>
        <begin position="165"/>
        <end position="188"/>
    </location>
</feature>
<comment type="caution">
    <text evidence="2">The sequence shown here is derived from an EMBL/GenBank/DDBJ whole genome shotgun (WGS) entry which is preliminary data.</text>
</comment>